<keyword evidence="1" id="KW-0472">Membrane</keyword>
<reference evidence="2 3" key="1">
    <citation type="submission" date="2017-07" db="EMBL/GenBank/DDBJ databases">
        <title>Complete genome sequence of Oryzomicrobium terrae TPP412.</title>
        <authorList>
            <person name="Chiu L.-W."/>
            <person name="Lo K.-J."/>
            <person name="Tsai Y.-M."/>
            <person name="Lin S.-S."/>
            <person name="Kuo C.-H."/>
            <person name="Liu C.-T."/>
        </authorList>
    </citation>
    <scope>NUCLEOTIDE SEQUENCE [LARGE SCALE GENOMIC DNA]</scope>
    <source>
        <strain evidence="2 3">TPP412</strain>
    </source>
</reference>
<dbReference type="PANTHER" id="PTHR39594">
    <property type="entry name" value="PROTEIN YCHQ"/>
    <property type="match status" value="1"/>
</dbReference>
<organism evidence="2 3">
    <name type="scientific">Oryzomicrobium terrae</name>
    <dbReference type="NCBI Taxonomy" id="1735038"/>
    <lineage>
        <taxon>Bacteria</taxon>
        <taxon>Pseudomonadati</taxon>
        <taxon>Pseudomonadota</taxon>
        <taxon>Betaproteobacteria</taxon>
        <taxon>Rhodocyclales</taxon>
        <taxon>Rhodocyclaceae</taxon>
        <taxon>Oryzomicrobium</taxon>
    </lineage>
</organism>
<evidence type="ECO:0000313" key="2">
    <source>
        <dbReference type="EMBL" id="QEL64307.1"/>
    </source>
</evidence>
<name>A0A5C1E7N6_9RHOO</name>
<dbReference type="Proteomes" id="UP000323671">
    <property type="component" value="Chromosome"/>
</dbReference>
<proteinExistence type="predicted"/>
<keyword evidence="3" id="KW-1185">Reference proteome</keyword>
<gene>
    <name evidence="2" type="primary">sirB</name>
    <name evidence="2" type="ORF">OTERR_08310</name>
</gene>
<feature type="transmembrane region" description="Helical" evidence="1">
    <location>
        <begin position="99"/>
        <end position="120"/>
    </location>
</feature>
<keyword evidence="1" id="KW-1133">Transmembrane helix</keyword>
<dbReference type="RefSeq" id="WP_149424958.1">
    <property type="nucleotide sequence ID" value="NZ_CP022579.1"/>
</dbReference>
<dbReference type="EMBL" id="CP022579">
    <property type="protein sequence ID" value="QEL64307.1"/>
    <property type="molecule type" value="Genomic_DNA"/>
</dbReference>
<feature type="transmembrane region" description="Helical" evidence="1">
    <location>
        <begin position="44"/>
        <end position="64"/>
    </location>
</feature>
<protein>
    <submittedName>
        <fullName evidence="2">Regulator protein SirB</fullName>
    </submittedName>
</protein>
<feature type="transmembrane region" description="Helical" evidence="1">
    <location>
        <begin position="6"/>
        <end position="32"/>
    </location>
</feature>
<dbReference type="PIRSF" id="PIRSF005610">
    <property type="entry name" value="SirB"/>
    <property type="match status" value="1"/>
</dbReference>
<dbReference type="KEGG" id="otr:OTERR_08310"/>
<feature type="transmembrane region" description="Helical" evidence="1">
    <location>
        <begin position="70"/>
        <end position="92"/>
    </location>
</feature>
<dbReference type="PANTHER" id="PTHR39594:SF1">
    <property type="entry name" value="PROTEIN YCHQ"/>
    <property type="match status" value="1"/>
</dbReference>
<sequence length="132" mass="14233">MPTAYLILKHLHVTCVALSGLGFLLRGGLMLADSPLLQARLLRILPHVVDTLLLASALSLAALLGQYPFVAGWLTAKVLGLIAYILCGTVALKRGRTKAVRVLFLILALGCFAYIVSVALSRNPWGFFLFLS</sequence>
<dbReference type="Pfam" id="PF04247">
    <property type="entry name" value="SirB"/>
    <property type="match status" value="1"/>
</dbReference>
<dbReference type="InterPro" id="IPR007360">
    <property type="entry name" value="SirB"/>
</dbReference>
<accession>A0A5C1E7N6</accession>
<dbReference type="GO" id="GO:0005886">
    <property type="term" value="C:plasma membrane"/>
    <property type="evidence" value="ECO:0007669"/>
    <property type="project" value="TreeGrafter"/>
</dbReference>
<keyword evidence="1" id="KW-0812">Transmembrane</keyword>
<dbReference type="AlphaFoldDB" id="A0A5C1E7N6"/>
<evidence type="ECO:0000256" key="1">
    <source>
        <dbReference type="SAM" id="Phobius"/>
    </source>
</evidence>
<evidence type="ECO:0000313" key="3">
    <source>
        <dbReference type="Proteomes" id="UP000323671"/>
    </source>
</evidence>